<keyword evidence="2 3" id="KW-0040">ANK repeat</keyword>
<protein>
    <recommendedName>
        <fullName evidence="6">Ankyrin</fullName>
    </recommendedName>
</protein>
<evidence type="ECO:0000256" key="1">
    <source>
        <dbReference type="ARBA" id="ARBA00022737"/>
    </source>
</evidence>
<dbReference type="SMART" id="SM00248">
    <property type="entry name" value="ANK"/>
    <property type="match status" value="5"/>
</dbReference>
<accession>A0AA39QXI3</accession>
<dbReference type="PROSITE" id="PS50297">
    <property type="entry name" value="ANK_REP_REGION"/>
    <property type="match status" value="1"/>
</dbReference>
<dbReference type="EMBL" id="JAFEKC020000014">
    <property type="protein sequence ID" value="KAK0511067.1"/>
    <property type="molecule type" value="Genomic_DNA"/>
</dbReference>
<dbReference type="Pfam" id="PF12796">
    <property type="entry name" value="Ank_2"/>
    <property type="match status" value="1"/>
</dbReference>
<dbReference type="AlphaFoldDB" id="A0AA39QXI3"/>
<keyword evidence="1" id="KW-0677">Repeat</keyword>
<dbReference type="PROSITE" id="PS50088">
    <property type="entry name" value="ANK_REPEAT"/>
    <property type="match status" value="2"/>
</dbReference>
<dbReference type="SUPFAM" id="SSF48403">
    <property type="entry name" value="Ankyrin repeat"/>
    <property type="match status" value="1"/>
</dbReference>
<dbReference type="PANTHER" id="PTHR24189:SF50">
    <property type="entry name" value="ANKYRIN REPEAT AND SOCS BOX PROTEIN 2"/>
    <property type="match status" value="1"/>
</dbReference>
<dbReference type="Proteomes" id="UP001166286">
    <property type="component" value="Unassembled WGS sequence"/>
</dbReference>
<sequence>MDDYTTALHAAIRKEKVEIVDLLLYRYTKVPDIPLCQNVEIVKLFIKHGITISLPSEKMMRWHEEAIQECNIPLLKLLIAQSGLLLPNPLSHLWAWSINDDDHHLKMIQFLLERYNCDINATFRRHRWFLDVEYDTNMLLEARLDQEEKTIKFLLEHGADPDDLGLADSVLAALFRHGCCQFWYEIPTIPQVRLLLDHGADINGSKTSPIEAMKHPRTLQPPLIRAIEKKDFSMVEFLVSNGADVNATSGPETPLHLARREGYGEIAEYLIVHGAIDRYEKGEMSRRVLERPVLTPVTTESLRGHDKLRL</sequence>
<dbReference type="Gene3D" id="1.25.40.20">
    <property type="entry name" value="Ankyrin repeat-containing domain"/>
    <property type="match status" value="2"/>
</dbReference>
<evidence type="ECO:0008006" key="6">
    <source>
        <dbReference type="Google" id="ProtNLM"/>
    </source>
</evidence>
<comment type="caution">
    <text evidence="4">The sequence shown here is derived from an EMBL/GenBank/DDBJ whole genome shotgun (WGS) entry which is preliminary data.</text>
</comment>
<dbReference type="Pfam" id="PF00023">
    <property type="entry name" value="Ank"/>
    <property type="match status" value="1"/>
</dbReference>
<gene>
    <name evidence="4" type="ORF">JMJ35_006619</name>
</gene>
<evidence type="ECO:0000256" key="2">
    <source>
        <dbReference type="ARBA" id="ARBA00023043"/>
    </source>
</evidence>
<name>A0AA39QXI3_9LECA</name>
<keyword evidence="5" id="KW-1185">Reference proteome</keyword>
<reference evidence="4" key="1">
    <citation type="submission" date="2023-03" db="EMBL/GenBank/DDBJ databases">
        <title>Complete genome of Cladonia borealis.</title>
        <authorList>
            <person name="Park H."/>
        </authorList>
    </citation>
    <scope>NUCLEOTIDE SEQUENCE</scope>
    <source>
        <strain evidence="4">ANT050790</strain>
    </source>
</reference>
<evidence type="ECO:0000313" key="5">
    <source>
        <dbReference type="Proteomes" id="UP001166286"/>
    </source>
</evidence>
<evidence type="ECO:0000256" key="3">
    <source>
        <dbReference type="PROSITE-ProRule" id="PRU00023"/>
    </source>
</evidence>
<organism evidence="4 5">
    <name type="scientific">Cladonia borealis</name>
    <dbReference type="NCBI Taxonomy" id="184061"/>
    <lineage>
        <taxon>Eukaryota</taxon>
        <taxon>Fungi</taxon>
        <taxon>Dikarya</taxon>
        <taxon>Ascomycota</taxon>
        <taxon>Pezizomycotina</taxon>
        <taxon>Lecanoromycetes</taxon>
        <taxon>OSLEUM clade</taxon>
        <taxon>Lecanoromycetidae</taxon>
        <taxon>Lecanorales</taxon>
        <taxon>Lecanorineae</taxon>
        <taxon>Cladoniaceae</taxon>
        <taxon>Cladonia</taxon>
    </lineage>
</organism>
<proteinExistence type="predicted"/>
<feature type="repeat" description="ANK" evidence="3">
    <location>
        <begin position="218"/>
        <end position="250"/>
    </location>
</feature>
<evidence type="ECO:0000313" key="4">
    <source>
        <dbReference type="EMBL" id="KAK0511067.1"/>
    </source>
</evidence>
<dbReference type="InterPro" id="IPR002110">
    <property type="entry name" value="Ankyrin_rpt"/>
</dbReference>
<dbReference type="InterPro" id="IPR050745">
    <property type="entry name" value="Multifunctional_regulatory"/>
</dbReference>
<feature type="repeat" description="ANK" evidence="3">
    <location>
        <begin position="250"/>
        <end position="275"/>
    </location>
</feature>
<dbReference type="InterPro" id="IPR036770">
    <property type="entry name" value="Ankyrin_rpt-contain_sf"/>
</dbReference>
<dbReference type="PANTHER" id="PTHR24189">
    <property type="entry name" value="MYOTROPHIN"/>
    <property type="match status" value="1"/>
</dbReference>